<comment type="subcellular location">
    <subcellularLocation>
        <location evidence="13">Cytoplasm</location>
    </subcellularLocation>
</comment>
<dbReference type="GO" id="GO:0000049">
    <property type="term" value="F:tRNA binding"/>
    <property type="evidence" value="ECO:0007669"/>
    <property type="project" value="UniProtKB-KW"/>
</dbReference>
<comment type="catalytic activity">
    <reaction evidence="12 13">
        <text>tRNA(Ala) + L-alanine + ATP = L-alanyl-tRNA(Ala) + AMP + diphosphate</text>
        <dbReference type="Rhea" id="RHEA:12540"/>
        <dbReference type="Rhea" id="RHEA-COMP:9657"/>
        <dbReference type="Rhea" id="RHEA-COMP:9923"/>
        <dbReference type="ChEBI" id="CHEBI:30616"/>
        <dbReference type="ChEBI" id="CHEBI:33019"/>
        <dbReference type="ChEBI" id="CHEBI:57972"/>
        <dbReference type="ChEBI" id="CHEBI:78442"/>
        <dbReference type="ChEBI" id="CHEBI:78497"/>
        <dbReference type="ChEBI" id="CHEBI:456215"/>
        <dbReference type="EC" id="6.1.1.7"/>
    </reaction>
</comment>
<feature type="domain" description="Alanyl-transfer RNA synthetases family profile" evidence="15">
    <location>
        <begin position="14"/>
        <end position="736"/>
    </location>
</feature>
<dbReference type="EC" id="6.1.1.7" evidence="13"/>
<keyword evidence="4 13" id="KW-0479">Metal-binding</keyword>
<dbReference type="InterPro" id="IPR018164">
    <property type="entry name" value="Ala-tRNA-synth_IIc_N"/>
</dbReference>
<feature type="binding site" evidence="13">
    <location>
        <position position="697"/>
    </location>
    <ligand>
        <name>Zn(2+)</name>
        <dbReference type="ChEBI" id="CHEBI:29105"/>
    </ligand>
</feature>
<feature type="coiled-coil region" evidence="14">
    <location>
        <begin position="756"/>
        <end position="786"/>
    </location>
</feature>
<dbReference type="SUPFAM" id="SSF50447">
    <property type="entry name" value="Translation proteins"/>
    <property type="match status" value="1"/>
</dbReference>
<reference evidence="16" key="1">
    <citation type="submission" date="2019-09" db="EMBL/GenBank/DDBJ databases">
        <title>Characterisation of the sponge microbiome using genome-centric metagenomics.</title>
        <authorList>
            <person name="Engelberts J.P."/>
            <person name="Robbins S.J."/>
            <person name="De Goeij J.M."/>
            <person name="Aranda M."/>
            <person name="Bell S.C."/>
            <person name="Webster N.S."/>
        </authorList>
    </citation>
    <scope>NUCLEOTIDE SEQUENCE</scope>
    <source>
        <strain evidence="16">SB0662_bin_9</strain>
    </source>
</reference>
<dbReference type="PROSITE" id="PS50860">
    <property type="entry name" value="AA_TRNA_LIGASE_II_ALA"/>
    <property type="match status" value="1"/>
</dbReference>
<dbReference type="GO" id="GO:0005829">
    <property type="term" value="C:cytosol"/>
    <property type="evidence" value="ECO:0007669"/>
    <property type="project" value="TreeGrafter"/>
</dbReference>
<comment type="similarity">
    <text evidence="1 13">Belongs to the class-II aminoacyl-tRNA synthetase family.</text>
</comment>
<dbReference type="Pfam" id="PF01411">
    <property type="entry name" value="tRNA-synt_2c"/>
    <property type="match status" value="1"/>
</dbReference>
<dbReference type="Gene3D" id="6.10.250.550">
    <property type="match status" value="1"/>
</dbReference>
<accession>A0A6B1DWM1</accession>
<dbReference type="GO" id="GO:0006419">
    <property type="term" value="P:alanyl-tRNA aminoacylation"/>
    <property type="evidence" value="ECO:0007669"/>
    <property type="project" value="UniProtKB-UniRule"/>
</dbReference>
<dbReference type="InterPro" id="IPR018162">
    <property type="entry name" value="Ala-tRNA-ligase_IIc_anticod-bd"/>
</dbReference>
<dbReference type="PRINTS" id="PR00980">
    <property type="entry name" value="TRNASYNTHALA"/>
</dbReference>
<dbReference type="Gene3D" id="3.30.930.10">
    <property type="entry name" value="Bira Bifunctional Protein, Domain 2"/>
    <property type="match status" value="1"/>
</dbReference>
<dbReference type="GO" id="GO:0008270">
    <property type="term" value="F:zinc ion binding"/>
    <property type="evidence" value="ECO:0007669"/>
    <property type="project" value="UniProtKB-UniRule"/>
</dbReference>
<dbReference type="Gene3D" id="2.40.30.130">
    <property type="match status" value="1"/>
</dbReference>
<comment type="function">
    <text evidence="11 13">Catalyzes the attachment of alanine to tRNA(Ala) in a two-step reaction: alanine is first activated by ATP to form Ala-AMP and then transferred to the acceptor end of tRNA(Ala). Also edits incorrectly charged Ser-tRNA(Ala) and Gly-tRNA(Ala) via its editing domain.</text>
</comment>
<dbReference type="CDD" id="cd00673">
    <property type="entry name" value="AlaRS_core"/>
    <property type="match status" value="1"/>
</dbReference>
<dbReference type="AlphaFoldDB" id="A0A6B1DWM1"/>
<evidence type="ECO:0000256" key="4">
    <source>
        <dbReference type="ARBA" id="ARBA00022723"/>
    </source>
</evidence>
<dbReference type="InterPro" id="IPR009000">
    <property type="entry name" value="Transl_B-barrel_sf"/>
</dbReference>
<dbReference type="HAMAP" id="MF_00036_B">
    <property type="entry name" value="Ala_tRNA_synth_B"/>
    <property type="match status" value="1"/>
</dbReference>
<keyword evidence="13" id="KW-0963">Cytoplasm</keyword>
<name>A0A6B1DWM1_9CHLR</name>
<dbReference type="InterPro" id="IPR018163">
    <property type="entry name" value="Thr/Ala-tRNA-synth_IIc_edit"/>
</dbReference>
<dbReference type="GO" id="GO:0005524">
    <property type="term" value="F:ATP binding"/>
    <property type="evidence" value="ECO:0007669"/>
    <property type="project" value="UniProtKB-UniRule"/>
</dbReference>
<feature type="binding site" evidence="13">
    <location>
        <position position="693"/>
    </location>
    <ligand>
        <name>Zn(2+)</name>
        <dbReference type="ChEBI" id="CHEBI:29105"/>
    </ligand>
</feature>
<dbReference type="FunFam" id="3.30.930.10:FF:000004">
    <property type="entry name" value="Alanine--tRNA ligase"/>
    <property type="match status" value="1"/>
</dbReference>
<dbReference type="InterPro" id="IPR003156">
    <property type="entry name" value="DHHA1_dom"/>
</dbReference>
<comment type="cofactor">
    <cofactor evidence="13">
        <name>Zn(2+)</name>
        <dbReference type="ChEBI" id="CHEBI:29105"/>
    </cofactor>
    <text evidence="13">Binds 1 zinc ion per subunit.</text>
</comment>
<keyword evidence="14" id="KW-0175">Coiled coil</keyword>
<comment type="domain">
    <text evidence="13">Consists of three domains; the N-terminal catalytic domain, the editing domain and the C-terminal C-Ala domain. The editing domain removes incorrectly charged amino acids, while the C-Ala domain, along with tRNA(Ala), serves as a bridge to cooperatively bring together the editing and aminoacylation centers thus stimulating deacylation of misacylated tRNAs.</text>
</comment>
<keyword evidence="2 13" id="KW-0820">tRNA-binding</keyword>
<dbReference type="EMBL" id="VXPY01000106">
    <property type="protein sequence ID" value="MYD91648.1"/>
    <property type="molecule type" value="Genomic_DNA"/>
</dbReference>
<dbReference type="InterPro" id="IPR002318">
    <property type="entry name" value="Ala-tRNA-lgiase_IIc"/>
</dbReference>
<feature type="binding site" evidence="13">
    <location>
        <position position="588"/>
    </location>
    <ligand>
        <name>Zn(2+)</name>
        <dbReference type="ChEBI" id="CHEBI:29105"/>
    </ligand>
</feature>
<keyword evidence="7 13" id="KW-0067">ATP-binding</keyword>
<evidence type="ECO:0000256" key="12">
    <source>
        <dbReference type="ARBA" id="ARBA00048300"/>
    </source>
</evidence>
<gene>
    <name evidence="13 16" type="primary">alaS</name>
    <name evidence="16" type="ORF">F4Y08_15170</name>
</gene>
<dbReference type="FunFam" id="3.30.980.10:FF:000004">
    <property type="entry name" value="Alanine--tRNA ligase, cytoplasmic"/>
    <property type="match status" value="1"/>
</dbReference>
<dbReference type="SMART" id="SM00863">
    <property type="entry name" value="tRNA_SAD"/>
    <property type="match status" value="1"/>
</dbReference>
<dbReference type="InterPro" id="IPR023033">
    <property type="entry name" value="Ala_tRNA_ligase_euk/bac"/>
</dbReference>
<evidence type="ECO:0000256" key="1">
    <source>
        <dbReference type="ARBA" id="ARBA00008226"/>
    </source>
</evidence>
<proteinExistence type="inferred from homology"/>
<evidence type="ECO:0000256" key="3">
    <source>
        <dbReference type="ARBA" id="ARBA00022598"/>
    </source>
</evidence>
<dbReference type="Pfam" id="PF02272">
    <property type="entry name" value="DHHA1"/>
    <property type="match status" value="1"/>
</dbReference>
<evidence type="ECO:0000256" key="14">
    <source>
        <dbReference type="SAM" id="Coils"/>
    </source>
</evidence>
<comment type="caution">
    <text evidence="16">The sequence shown here is derived from an EMBL/GenBank/DDBJ whole genome shotgun (WGS) entry which is preliminary data.</text>
</comment>
<evidence type="ECO:0000313" key="16">
    <source>
        <dbReference type="EMBL" id="MYD91648.1"/>
    </source>
</evidence>
<dbReference type="InterPro" id="IPR045864">
    <property type="entry name" value="aa-tRNA-synth_II/BPL/LPL"/>
</dbReference>
<keyword evidence="8 13" id="KW-0694">RNA-binding</keyword>
<protein>
    <recommendedName>
        <fullName evidence="13">Alanine--tRNA ligase</fullName>
        <ecNumber evidence="13">6.1.1.7</ecNumber>
    </recommendedName>
    <alternativeName>
        <fullName evidence="13">Alanyl-tRNA synthetase</fullName>
        <shortName evidence="13">AlaRS</shortName>
    </alternativeName>
</protein>
<evidence type="ECO:0000256" key="8">
    <source>
        <dbReference type="ARBA" id="ARBA00022884"/>
    </source>
</evidence>
<dbReference type="GO" id="GO:0002161">
    <property type="term" value="F:aminoacyl-tRNA deacylase activity"/>
    <property type="evidence" value="ECO:0007669"/>
    <property type="project" value="TreeGrafter"/>
</dbReference>
<keyword evidence="5 13" id="KW-0547">Nucleotide-binding</keyword>
<evidence type="ECO:0000256" key="6">
    <source>
        <dbReference type="ARBA" id="ARBA00022833"/>
    </source>
</evidence>
<keyword evidence="9 13" id="KW-0648">Protein biosynthesis</keyword>
<sequence length="905" mass="100270">MPAVNQSVVPPDTIGVNQIRKQYLDFFAERGHRPVTSSNLVPDNDDTLMFVNAGMVQFKEALLGVEARPYRRAVTSQKCLRVSGKHNDLDEVGPSPRHHTFFEMLGNFSFGDYFKEDAVKFAWELVTEVWQLPVERLWFSIYEDDDEAEELWRAVGAAPDRIRRFGRSENWWSMGDTGPCGPCSELHYYWGDLDQQHADGVNRDDEYLEFWNLVFMQYDQKTPTERVPLANPGVDTGCGLERIASILQGVETTYDTDVFRFLMDRIQQLAGASDQQRQDSYVPFRVLADHSRAVTFLISDGVLPGNEGRNYITRLILRRAARFGRMLGFQKPFLAHMVESVVEEMGDHFTEIRDRQSFICDTVTAEEERFLRTLENGLGHLENIVADARDAGRTEISGAQSFLLWDTFGFPLDLTRDIAREQGLAVDEEEYRKLAADARERSRARAKFMDGGDHAGYRDLKTRLTEAGSLPPEGVVHLIYEPAPHPATTVLALLQDDEPAVSVNEGERVEVITAATPFYMESGGQVSDTGRIRSSDHTSWEIVVDDIQRPVSGLLVHRGTVRRGSPTAGDAAVCEVDQTRRRRIERNHTATHLLHAALRAVLGESVHQAGSLVAPDRLRFDFTLPRGMSPEEVDQVEQMVRSVVLADAPIKLSWESHAEAVAGGAMALFGEKYEDTVRVVRIAADGFESQELCGGMHLDRTAAVGPFYIVSEASSAAGQRRVEAVTGEAANAWVRSVLERTHQTADALKTQPHQIVEAAEALSRRVQELRRELEQARRQSALDDIDQLAQTSIVLGEVPCVFGQVPNRDGDTLREMCDHLQHRLGDSVIALGSATDGRPLLVVAVSRGLSQRGLHAGAMVKQAASAIAGGGGGRQNMAQAGGRDPAGLSQALDMIAEAVREHTAA</sequence>
<dbReference type="SUPFAM" id="SSF55186">
    <property type="entry name" value="ThrRS/AlaRS common domain"/>
    <property type="match status" value="1"/>
</dbReference>
<keyword evidence="10 13" id="KW-0030">Aminoacyl-tRNA synthetase</keyword>
<dbReference type="FunFam" id="3.10.310.40:FF:000001">
    <property type="entry name" value="Alanine--tRNA ligase"/>
    <property type="match status" value="1"/>
</dbReference>
<evidence type="ECO:0000256" key="7">
    <source>
        <dbReference type="ARBA" id="ARBA00022840"/>
    </source>
</evidence>
<dbReference type="Gene3D" id="3.10.310.40">
    <property type="match status" value="1"/>
</dbReference>
<evidence type="ECO:0000256" key="13">
    <source>
        <dbReference type="HAMAP-Rule" id="MF_00036"/>
    </source>
</evidence>
<evidence type="ECO:0000256" key="10">
    <source>
        <dbReference type="ARBA" id="ARBA00023146"/>
    </source>
</evidence>
<dbReference type="InterPro" id="IPR018165">
    <property type="entry name" value="Ala-tRNA-synth_IIc_core"/>
</dbReference>
<dbReference type="Gene3D" id="3.30.980.10">
    <property type="entry name" value="Threonyl-trna Synthetase, Chain A, domain 2"/>
    <property type="match status" value="1"/>
</dbReference>
<dbReference type="Gene3D" id="3.30.54.20">
    <property type="match status" value="1"/>
</dbReference>
<dbReference type="PANTHER" id="PTHR11777">
    <property type="entry name" value="ALANYL-TRNA SYNTHETASE"/>
    <property type="match status" value="1"/>
</dbReference>
<evidence type="ECO:0000256" key="11">
    <source>
        <dbReference type="ARBA" id="ARBA00024779"/>
    </source>
</evidence>
<dbReference type="GO" id="GO:0004813">
    <property type="term" value="F:alanine-tRNA ligase activity"/>
    <property type="evidence" value="ECO:0007669"/>
    <property type="project" value="UniProtKB-UniRule"/>
</dbReference>
<keyword evidence="6 13" id="KW-0862">Zinc</keyword>
<evidence type="ECO:0000256" key="9">
    <source>
        <dbReference type="ARBA" id="ARBA00022917"/>
    </source>
</evidence>
<evidence type="ECO:0000256" key="5">
    <source>
        <dbReference type="ARBA" id="ARBA00022741"/>
    </source>
</evidence>
<dbReference type="NCBIfam" id="TIGR00344">
    <property type="entry name" value="alaS"/>
    <property type="match status" value="1"/>
</dbReference>
<dbReference type="InterPro" id="IPR050058">
    <property type="entry name" value="Ala-tRNA_ligase"/>
</dbReference>
<feature type="binding site" evidence="13">
    <location>
        <position position="592"/>
    </location>
    <ligand>
        <name>Zn(2+)</name>
        <dbReference type="ChEBI" id="CHEBI:29105"/>
    </ligand>
</feature>
<dbReference type="PANTHER" id="PTHR11777:SF9">
    <property type="entry name" value="ALANINE--TRNA LIGASE, CYTOPLASMIC"/>
    <property type="match status" value="1"/>
</dbReference>
<dbReference type="Pfam" id="PF07973">
    <property type="entry name" value="tRNA_SAD"/>
    <property type="match status" value="1"/>
</dbReference>
<evidence type="ECO:0000259" key="15">
    <source>
        <dbReference type="PROSITE" id="PS50860"/>
    </source>
</evidence>
<dbReference type="InterPro" id="IPR012947">
    <property type="entry name" value="tRNA_SAD"/>
</dbReference>
<dbReference type="SUPFAM" id="SSF55681">
    <property type="entry name" value="Class II aaRS and biotin synthetases"/>
    <property type="match status" value="1"/>
</dbReference>
<dbReference type="SUPFAM" id="SSF101353">
    <property type="entry name" value="Putative anticodon-binding domain of alanyl-tRNA synthetase (AlaRS)"/>
    <property type="match status" value="1"/>
</dbReference>
<organism evidence="16">
    <name type="scientific">Caldilineaceae bacterium SB0662_bin_9</name>
    <dbReference type="NCBI Taxonomy" id="2605258"/>
    <lineage>
        <taxon>Bacteria</taxon>
        <taxon>Bacillati</taxon>
        <taxon>Chloroflexota</taxon>
        <taxon>Caldilineae</taxon>
        <taxon>Caldilineales</taxon>
        <taxon>Caldilineaceae</taxon>
    </lineage>
</organism>
<keyword evidence="3 13" id="KW-0436">Ligase</keyword>
<evidence type="ECO:0000256" key="2">
    <source>
        <dbReference type="ARBA" id="ARBA00022555"/>
    </source>
</evidence>